<name>A0A2T7PJD3_POMCA</name>
<sequence>MERIPLGKCIHEVNERERREDEWREREGVTELFSNCRAAAAADFRDLGFNCVVKEPHQEVVRSGFMFVGP</sequence>
<protein>
    <submittedName>
        <fullName evidence="1">Uncharacterized protein</fullName>
    </submittedName>
</protein>
<comment type="caution">
    <text evidence="1">The sequence shown here is derived from an EMBL/GenBank/DDBJ whole genome shotgun (WGS) entry which is preliminary data.</text>
</comment>
<dbReference type="Proteomes" id="UP000245119">
    <property type="component" value="Linkage Group LG3"/>
</dbReference>
<evidence type="ECO:0000313" key="1">
    <source>
        <dbReference type="EMBL" id="PVD33543.1"/>
    </source>
</evidence>
<keyword evidence="2" id="KW-1185">Reference proteome</keyword>
<gene>
    <name evidence="1" type="ORF">C0Q70_04800</name>
</gene>
<dbReference type="AlphaFoldDB" id="A0A2T7PJD3"/>
<dbReference type="EMBL" id="PZQS01000003">
    <property type="protein sequence ID" value="PVD33543.1"/>
    <property type="molecule type" value="Genomic_DNA"/>
</dbReference>
<evidence type="ECO:0000313" key="2">
    <source>
        <dbReference type="Proteomes" id="UP000245119"/>
    </source>
</evidence>
<proteinExistence type="predicted"/>
<accession>A0A2T7PJD3</accession>
<organism evidence="1 2">
    <name type="scientific">Pomacea canaliculata</name>
    <name type="common">Golden apple snail</name>
    <dbReference type="NCBI Taxonomy" id="400727"/>
    <lineage>
        <taxon>Eukaryota</taxon>
        <taxon>Metazoa</taxon>
        <taxon>Spiralia</taxon>
        <taxon>Lophotrochozoa</taxon>
        <taxon>Mollusca</taxon>
        <taxon>Gastropoda</taxon>
        <taxon>Caenogastropoda</taxon>
        <taxon>Architaenioglossa</taxon>
        <taxon>Ampullarioidea</taxon>
        <taxon>Ampullariidae</taxon>
        <taxon>Pomacea</taxon>
    </lineage>
</organism>
<reference evidence="1 2" key="1">
    <citation type="submission" date="2018-04" db="EMBL/GenBank/DDBJ databases">
        <title>The genome of golden apple snail Pomacea canaliculata provides insight into stress tolerance and invasive adaptation.</title>
        <authorList>
            <person name="Liu C."/>
            <person name="Liu B."/>
            <person name="Ren Y."/>
            <person name="Zhang Y."/>
            <person name="Wang H."/>
            <person name="Li S."/>
            <person name="Jiang F."/>
            <person name="Yin L."/>
            <person name="Zhang G."/>
            <person name="Qian W."/>
            <person name="Fan W."/>
        </authorList>
    </citation>
    <scope>NUCLEOTIDE SEQUENCE [LARGE SCALE GENOMIC DNA]</scope>
    <source>
        <strain evidence="1">SZHN2017</strain>
        <tissue evidence="1">Muscle</tissue>
    </source>
</reference>